<evidence type="ECO:0000313" key="2">
    <source>
        <dbReference type="Proteomes" id="UP001501845"/>
    </source>
</evidence>
<keyword evidence="2" id="KW-1185">Reference proteome</keyword>
<gene>
    <name evidence="1" type="ORF">GCM10022285_54940</name>
</gene>
<dbReference type="EMBL" id="BAABBU010000026">
    <property type="protein sequence ID" value="GAA4147585.1"/>
    <property type="molecule type" value="Genomic_DNA"/>
</dbReference>
<organism evidence="1 2">
    <name type="scientific">Streptomyces tunisiensis</name>
    <dbReference type="NCBI Taxonomy" id="948699"/>
    <lineage>
        <taxon>Bacteria</taxon>
        <taxon>Bacillati</taxon>
        <taxon>Actinomycetota</taxon>
        <taxon>Actinomycetes</taxon>
        <taxon>Kitasatosporales</taxon>
        <taxon>Streptomycetaceae</taxon>
        <taxon>Streptomyces</taxon>
    </lineage>
</organism>
<reference evidence="2" key="1">
    <citation type="journal article" date="2019" name="Int. J. Syst. Evol. Microbiol.">
        <title>The Global Catalogue of Microorganisms (GCM) 10K type strain sequencing project: providing services to taxonomists for standard genome sequencing and annotation.</title>
        <authorList>
            <consortium name="The Broad Institute Genomics Platform"/>
            <consortium name="The Broad Institute Genome Sequencing Center for Infectious Disease"/>
            <person name="Wu L."/>
            <person name="Ma J."/>
        </authorList>
    </citation>
    <scope>NUCLEOTIDE SEQUENCE [LARGE SCALE GENOMIC DNA]</scope>
    <source>
        <strain evidence="2">JCM 17589</strain>
    </source>
</reference>
<sequence length="103" mass="10348">MHTGPDLAEDVVLILSVEEERGRRCPGGPAEYARGAVGEKADAPAHVGFVQAAVARGDVLFGPCAVRAGPDGAVAATTARPGSQSPVVVVRGSCSCAQLPSKP</sequence>
<evidence type="ECO:0000313" key="1">
    <source>
        <dbReference type="EMBL" id="GAA4147585.1"/>
    </source>
</evidence>
<comment type="caution">
    <text evidence="1">The sequence shown here is derived from an EMBL/GenBank/DDBJ whole genome shotgun (WGS) entry which is preliminary data.</text>
</comment>
<name>A0ABP7Z556_9ACTN</name>
<protein>
    <submittedName>
        <fullName evidence="1">Uncharacterized protein</fullName>
    </submittedName>
</protein>
<dbReference type="Proteomes" id="UP001501845">
    <property type="component" value="Unassembled WGS sequence"/>
</dbReference>
<accession>A0ABP7Z556</accession>
<proteinExistence type="predicted"/>